<dbReference type="Proteomes" id="UP000232063">
    <property type="component" value="Chromosome"/>
</dbReference>
<accession>A0A2K8NVJ2</accession>
<dbReference type="KEGG" id="elj:ELUMI_v1c04740"/>
<evidence type="ECO:0000256" key="1">
    <source>
        <dbReference type="SAM" id="Coils"/>
    </source>
</evidence>
<keyword evidence="1" id="KW-0175">Coiled coil</keyword>
<dbReference type="Gene3D" id="1.20.5.170">
    <property type="match status" value="1"/>
</dbReference>
<gene>
    <name evidence="2" type="ORF">ELUMI_v1c04740</name>
</gene>
<protein>
    <submittedName>
        <fullName evidence="2">Uncharacterized protein</fullName>
    </submittedName>
</protein>
<feature type="coiled-coil region" evidence="1">
    <location>
        <begin position="65"/>
        <end position="148"/>
    </location>
</feature>
<name>A0A2K8NVJ2_9MOLU</name>
<sequence>MNEIKAIINLQTNSFLPKLLELKYSPEMKSLSNNKKIEFSNRLAKELKQMIVQDLNIQTKPRIKKPSLREQVEKLTQMVIELQAENIRLNQRIVQLEIENAQLRAENAELRAENAQLRAENAELRAEVVRLNQRIGELEVENRALRSSNL</sequence>
<reference evidence="2 3" key="1">
    <citation type="submission" date="2017-11" db="EMBL/GenBank/DDBJ databases">
        <title>Genome sequence of Entomoplasma luminosum PIMN-1 (ATCC 49195).</title>
        <authorList>
            <person name="Lo W.-S."/>
            <person name="Gasparich G.E."/>
            <person name="Kuo C.-H."/>
        </authorList>
    </citation>
    <scope>NUCLEOTIDE SEQUENCE [LARGE SCALE GENOMIC DNA]</scope>
    <source>
        <strain evidence="2 3">PIMN-1</strain>
    </source>
</reference>
<proteinExistence type="predicted"/>
<dbReference type="AlphaFoldDB" id="A0A2K8NVJ2"/>
<dbReference type="EMBL" id="CP024963">
    <property type="protein sequence ID" value="ATZ17198.1"/>
    <property type="molecule type" value="Genomic_DNA"/>
</dbReference>
<organism evidence="2 3">
    <name type="scientific">Williamsoniiplasma luminosum</name>
    <dbReference type="NCBI Taxonomy" id="214888"/>
    <lineage>
        <taxon>Bacteria</taxon>
        <taxon>Bacillati</taxon>
        <taxon>Mycoplasmatota</taxon>
        <taxon>Mollicutes</taxon>
        <taxon>Entomoplasmatales</taxon>
        <taxon>Williamsoniiplasma</taxon>
    </lineage>
</organism>
<evidence type="ECO:0000313" key="3">
    <source>
        <dbReference type="Proteomes" id="UP000232063"/>
    </source>
</evidence>
<evidence type="ECO:0000313" key="2">
    <source>
        <dbReference type="EMBL" id="ATZ17198.1"/>
    </source>
</evidence>
<dbReference type="RefSeq" id="WP_025734326.1">
    <property type="nucleotide sequence ID" value="NZ_CP024963.1"/>
</dbReference>
<keyword evidence="3" id="KW-1185">Reference proteome</keyword>